<reference evidence="1" key="1">
    <citation type="journal article" date="2019" name="MBio">
        <title>Virus Genomes from Deep Sea Sediments Expand the Ocean Megavirome and Support Independent Origins of Viral Gigantism.</title>
        <authorList>
            <person name="Backstrom D."/>
            <person name="Yutin N."/>
            <person name="Jorgensen S.L."/>
            <person name="Dharamshi J."/>
            <person name="Homa F."/>
            <person name="Zaremba-Niedwiedzka K."/>
            <person name="Spang A."/>
            <person name="Wolf Y.I."/>
            <person name="Koonin E.V."/>
            <person name="Ettema T.J."/>
        </authorList>
    </citation>
    <scope>NUCLEOTIDE SEQUENCE</scope>
</reference>
<accession>A0A481YNP7</accession>
<evidence type="ECO:0000313" key="1">
    <source>
        <dbReference type="EMBL" id="QBK84953.1"/>
    </source>
</evidence>
<gene>
    <name evidence="1" type="ORF">LCDPAC02_01520</name>
</gene>
<sequence length="57" mass="6921">MIEKIYLTNRDYNIRLSRFINYISWDENISEVYYKLEDSINDLLNIKSELENIEEGS</sequence>
<organism evidence="1">
    <name type="scientific">Pithovirus LCDPAC02</name>
    <dbReference type="NCBI Taxonomy" id="2506601"/>
    <lineage>
        <taxon>Viruses</taxon>
        <taxon>Pithoviruses</taxon>
    </lineage>
</organism>
<protein>
    <submittedName>
        <fullName evidence="1">Uncharacterized protein</fullName>
    </submittedName>
</protein>
<name>A0A481YNP7_9VIRU</name>
<proteinExistence type="predicted"/>
<dbReference type="EMBL" id="MK500300">
    <property type="protein sequence ID" value="QBK84953.1"/>
    <property type="molecule type" value="Genomic_DNA"/>
</dbReference>